<dbReference type="Proteomes" id="UP000261166">
    <property type="component" value="Unassembled WGS sequence"/>
</dbReference>
<organism evidence="2 4">
    <name type="scientific">Eisenbergiella massiliensis</name>
    <dbReference type="NCBI Taxonomy" id="1720294"/>
    <lineage>
        <taxon>Bacteria</taxon>
        <taxon>Bacillati</taxon>
        <taxon>Bacillota</taxon>
        <taxon>Clostridia</taxon>
        <taxon>Lachnospirales</taxon>
        <taxon>Lachnospiraceae</taxon>
        <taxon>Eisenbergiella</taxon>
    </lineage>
</organism>
<sequence>MFIVKYVFMKRRGDYRGQKALYETIEDLSLALLYLTRFQNNYKFCRYMDFDVVFMEESF</sequence>
<name>A0A3E3IF35_9FIRM</name>
<dbReference type="Proteomes" id="UP000260812">
    <property type="component" value="Unassembled WGS sequence"/>
</dbReference>
<dbReference type="EMBL" id="QVLU01000033">
    <property type="protein sequence ID" value="RGE65694.1"/>
    <property type="molecule type" value="Genomic_DNA"/>
</dbReference>
<evidence type="ECO:0000313" key="2">
    <source>
        <dbReference type="EMBL" id="RGE65694.1"/>
    </source>
</evidence>
<gene>
    <name evidence="2" type="ORF">DWY69_25610</name>
    <name evidence="1" type="ORF">DXC51_13885</name>
</gene>
<keyword evidence="3" id="KW-1185">Reference proteome</keyword>
<proteinExistence type="predicted"/>
<protein>
    <submittedName>
        <fullName evidence="2">Uncharacterized protein</fullName>
    </submittedName>
</protein>
<comment type="caution">
    <text evidence="2">The sequence shown here is derived from an EMBL/GenBank/DDBJ whole genome shotgun (WGS) entry which is preliminary data.</text>
</comment>
<accession>A0A3E3IF35</accession>
<dbReference type="AlphaFoldDB" id="A0A3E3IF35"/>
<evidence type="ECO:0000313" key="3">
    <source>
        <dbReference type="Proteomes" id="UP000260812"/>
    </source>
</evidence>
<evidence type="ECO:0000313" key="1">
    <source>
        <dbReference type="EMBL" id="RGE59873.1"/>
    </source>
</evidence>
<dbReference type="EMBL" id="QVLV01000008">
    <property type="protein sequence ID" value="RGE59873.1"/>
    <property type="molecule type" value="Genomic_DNA"/>
</dbReference>
<reference evidence="2 4" key="1">
    <citation type="submission" date="2018-08" db="EMBL/GenBank/DDBJ databases">
        <title>A genome reference for cultivated species of the human gut microbiota.</title>
        <authorList>
            <person name="Zou Y."/>
            <person name="Xue W."/>
            <person name="Luo G."/>
        </authorList>
    </citation>
    <scope>NUCLEOTIDE SEQUENCE [LARGE SCALE GENOMIC DNA]</scope>
    <source>
        <strain evidence="2 4">AF26-4BH</strain>
        <strain evidence="1">TF05-5AC</strain>
    </source>
</reference>
<evidence type="ECO:0000313" key="4">
    <source>
        <dbReference type="Proteomes" id="UP000261166"/>
    </source>
</evidence>